<dbReference type="SUPFAM" id="SSF53474">
    <property type="entry name" value="alpha/beta-Hydrolases"/>
    <property type="match status" value="1"/>
</dbReference>
<name>A0A291N089_SPHYA</name>
<dbReference type="Gene3D" id="3.40.50.1820">
    <property type="entry name" value="alpha/beta hydrolase"/>
    <property type="match status" value="1"/>
</dbReference>
<dbReference type="EMBL" id="CP023741">
    <property type="protein sequence ID" value="ATI80759.1"/>
    <property type="molecule type" value="Genomic_DNA"/>
</dbReference>
<accession>A0A291N089</accession>
<dbReference type="Pfam" id="PF12697">
    <property type="entry name" value="Abhydrolase_6"/>
    <property type="match status" value="1"/>
</dbReference>
<dbReference type="InterPro" id="IPR029058">
    <property type="entry name" value="AB_hydrolase_fold"/>
</dbReference>
<proteinExistence type="predicted"/>
<protein>
    <recommendedName>
        <fullName evidence="1">AB hydrolase-1 domain-containing protein</fullName>
    </recommendedName>
</protein>
<evidence type="ECO:0000313" key="2">
    <source>
        <dbReference type="EMBL" id="ATI80759.1"/>
    </source>
</evidence>
<evidence type="ECO:0000313" key="3">
    <source>
        <dbReference type="Proteomes" id="UP000219422"/>
    </source>
</evidence>
<dbReference type="KEGG" id="sya:A6768_12665"/>
<dbReference type="Proteomes" id="UP000219422">
    <property type="component" value="Chromosome"/>
</dbReference>
<dbReference type="GO" id="GO:0080030">
    <property type="term" value="F:methyl indole-3-acetate esterase activity"/>
    <property type="evidence" value="ECO:0007669"/>
    <property type="project" value="TreeGrafter"/>
</dbReference>
<evidence type="ECO:0000259" key="1">
    <source>
        <dbReference type="Pfam" id="PF12697"/>
    </source>
</evidence>
<dbReference type="AlphaFoldDB" id="A0A291N089"/>
<dbReference type="PANTHER" id="PTHR10992:SF1086">
    <property type="entry name" value="AB HYDROLASE-1 DOMAIN-CONTAINING PROTEIN"/>
    <property type="match status" value="1"/>
</dbReference>
<dbReference type="GeneID" id="57777681"/>
<organism evidence="2 3">
    <name type="scientific">Sphingobium yanoikuyae</name>
    <name type="common">Sphingomonas yanoikuyae</name>
    <dbReference type="NCBI Taxonomy" id="13690"/>
    <lineage>
        <taxon>Bacteria</taxon>
        <taxon>Pseudomonadati</taxon>
        <taxon>Pseudomonadota</taxon>
        <taxon>Alphaproteobacteria</taxon>
        <taxon>Sphingomonadales</taxon>
        <taxon>Sphingomonadaceae</taxon>
        <taxon>Sphingobium</taxon>
    </lineage>
</organism>
<dbReference type="GO" id="GO:0080032">
    <property type="term" value="F:methyl jasmonate esterase activity"/>
    <property type="evidence" value="ECO:0007669"/>
    <property type="project" value="TreeGrafter"/>
</dbReference>
<reference evidence="2 3" key="1">
    <citation type="submission" date="2017-10" db="EMBL/GenBank/DDBJ databases">
        <title>Sphingobium yanoikuyae S72.</title>
        <authorList>
            <person name="Sanchez E."/>
            <person name="Bustos P."/>
            <person name="Mendoza P."/>
            <person name="Guo X."/>
            <person name="Mendoza A."/>
        </authorList>
    </citation>
    <scope>NUCLEOTIDE SEQUENCE [LARGE SCALE GENOMIC DNA]</scope>
    <source>
        <strain evidence="2 3">S72</strain>
    </source>
</reference>
<dbReference type="RefSeq" id="WP_097383884.1">
    <property type="nucleotide sequence ID" value="NZ_CP023741.1"/>
</dbReference>
<dbReference type="InterPro" id="IPR045889">
    <property type="entry name" value="MES/HNL"/>
</dbReference>
<dbReference type="PANTHER" id="PTHR10992">
    <property type="entry name" value="METHYLESTERASE FAMILY MEMBER"/>
    <property type="match status" value="1"/>
</dbReference>
<dbReference type="InterPro" id="IPR000073">
    <property type="entry name" value="AB_hydrolase_1"/>
</dbReference>
<sequence length="248" mass="26495">MARFILVHGAWHGGWCWEEMVPRLKALGHEVSAPDLPGMGADAAWGHVATLEEWAMYIAGMASARDEPAILVGHSRGGIVVSRAAEIAPGAVRRLVYLAAMMPISGESMADIFERPESGHGPGIAAAVSVCEGGATMILHGREAALAAFYGTTPPDQAEAAFARLTPEPTAMRAARVILSDARYGSVPRTYIYCKQDQSVRPELQRYMVSRQPCDTDALDTDHSPFYSAPEELTAMLHGLATGEGYAG</sequence>
<feature type="domain" description="AB hydrolase-1" evidence="1">
    <location>
        <begin position="5"/>
        <end position="233"/>
    </location>
</feature>
<gene>
    <name evidence="2" type="ORF">A6768_12665</name>
</gene>